<keyword evidence="5 12" id="KW-0235">DNA replication</keyword>
<keyword evidence="9" id="KW-0460">Magnesium</keyword>
<dbReference type="Gene3D" id="3.90.580.10">
    <property type="entry name" value="Zinc finger, CHC2-type domain"/>
    <property type="match status" value="1"/>
</dbReference>
<dbReference type="PIRSF" id="PIRSF002811">
    <property type="entry name" value="DnaG"/>
    <property type="match status" value="1"/>
</dbReference>
<dbReference type="InterPro" id="IPR006295">
    <property type="entry name" value="DNA_primase_DnaG"/>
</dbReference>
<evidence type="ECO:0000256" key="2">
    <source>
        <dbReference type="ARBA" id="ARBA00022515"/>
    </source>
</evidence>
<feature type="zinc finger region" description="CHC2-type" evidence="12 14">
    <location>
        <begin position="38"/>
        <end position="62"/>
    </location>
</feature>
<comment type="similarity">
    <text evidence="12 13">Belongs to the DnaG primase family.</text>
</comment>
<comment type="cofactor">
    <cofactor evidence="12 13 14">
        <name>Zn(2+)</name>
        <dbReference type="ChEBI" id="CHEBI:29105"/>
    </cofactor>
    <text evidence="12 13 14">Binds 1 zinc ion per monomer.</text>
</comment>
<dbReference type="FunFam" id="3.90.980.10:FF:000001">
    <property type="entry name" value="DNA primase"/>
    <property type="match status" value="1"/>
</dbReference>
<evidence type="ECO:0000256" key="7">
    <source>
        <dbReference type="ARBA" id="ARBA00022771"/>
    </source>
</evidence>
<evidence type="ECO:0000256" key="11">
    <source>
        <dbReference type="ARBA" id="ARBA00023163"/>
    </source>
</evidence>
<dbReference type="SMART" id="SM00493">
    <property type="entry name" value="TOPRIM"/>
    <property type="match status" value="1"/>
</dbReference>
<feature type="domain" description="Toprim" evidence="15">
    <location>
        <begin position="252"/>
        <end position="333"/>
    </location>
</feature>
<dbReference type="SUPFAM" id="SSF48024">
    <property type="entry name" value="N-terminal domain of DnaB helicase"/>
    <property type="match status" value="1"/>
</dbReference>
<dbReference type="Gene3D" id="1.10.860.10">
    <property type="entry name" value="DNAb Helicase, Chain A"/>
    <property type="match status" value="1"/>
</dbReference>
<evidence type="ECO:0000256" key="9">
    <source>
        <dbReference type="ARBA" id="ARBA00022842"/>
    </source>
</evidence>
<evidence type="ECO:0000256" key="3">
    <source>
        <dbReference type="ARBA" id="ARBA00022679"/>
    </source>
</evidence>
<dbReference type="SUPFAM" id="SSF56731">
    <property type="entry name" value="DNA primase core"/>
    <property type="match status" value="1"/>
</dbReference>
<evidence type="ECO:0000256" key="12">
    <source>
        <dbReference type="HAMAP-Rule" id="MF_00974"/>
    </source>
</evidence>
<dbReference type="GO" id="GO:0003677">
    <property type="term" value="F:DNA binding"/>
    <property type="evidence" value="ECO:0007669"/>
    <property type="project" value="UniProtKB-KW"/>
</dbReference>
<dbReference type="Pfam" id="PF13155">
    <property type="entry name" value="Toprim_2"/>
    <property type="match status" value="1"/>
</dbReference>
<keyword evidence="8 12" id="KW-0862">Zinc</keyword>
<keyword evidence="2 12" id="KW-0639">Primosome</keyword>
<accession>A0A1C6K287</accession>
<sequence length="587" mass="65360">MLPESFLTELKFRNDIEDVVGSYVDLKRAGSNTVKGLCPFHSEKTPSFVVYRDTQSYYCFGCGAGGDVITFIKSAENLDYIEAVKFLAQRAGMQMPEQGVDDSMGKLKLRILEANRAAARWFYAALFSPAGKQGLDYLLGRGLSIETIKHFGLGFAPSSWNALRDALRKKGFSDGDLLAADLVARSSKGSVYDKFRGRVMFPIIDLRGNVIGFGGRNMGDEKPKYLNTAETPAFHKNRNLFALNFAKRQKDRAYILAEGYMDVIAMHQAGFCTAVATLGTAIGDHQARLIAQYADTITIAYDADEAGQIATKRAIGILAPTGIKARVLHIPRQEAKDPDEYIKKYGNLRFERLLQNARGSTEYELQRAETGHDLKEPAGRAGYIKDAAVVVAALPTPAERDIYAGVVAERAGATKQGVLEQVEQLRRQHYRKQKKKERSELLSSAIDYRDKVNPQAAKNPLANTAEEFLIAALLRDVAFGRRIYPQLAERDFVTDFNRRVYSLLKGAFDAGLTGDLSYLAQLLTDQELARVTRIIAETAPLHIDIEEIDQKIGLLKKESSRPDSETIAHTPDADWAEMMRQLRQQKK</sequence>
<dbReference type="CDD" id="cd03364">
    <property type="entry name" value="TOPRIM_DnaG_primases"/>
    <property type="match status" value="1"/>
</dbReference>
<dbReference type="Gene3D" id="3.40.1360.10">
    <property type="match status" value="1"/>
</dbReference>
<dbReference type="GO" id="GO:0005524">
    <property type="term" value="F:ATP binding"/>
    <property type="evidence" value="ECO:0007669"/>
    <property type="project" value="InterPro"/>
</dbReference>
<dbReference type="InterPro" id="IPR036185">
    <property type="entry name" value="DNA_heli_DnaB-like_N_sf"/>
</dbReference>
<dbReference type="InterPro" id="IPR036977">
    <property type="entry name" value="DNA_primase_Znf_CHC2"/>
</dbReference>
<keyword evidence="10 12" id="KW-0238">DNA-binding</keyword>
<dbReference type="GO" id="GO:0008270">
    <property type="term" value="F:zinc ion binding"/>
    <property type="evidence" value="ECO:0007669"/>
    <property type="project" value="UniProtKB-UniRule"/>
</dbReference>
<dbReference type="EC" id="2.7.7.101" evidence="12"/>
<dbReference type="SMART" id="SM00400">
    <property type="entry name" value="ZnF_CHCC"/>
    <property type="match status" value="1"/>
</dbReference>
<dbReference type="InterPro" id="IPR019475">
    <property type="entry name" value="DNA_primase_DnaB-bd"/>
</dbReference>
<keyword evidence="6 12" id="KW-0479">Metal-binding</keyword>
<evidence type="ECO:0000256" key="5">
    <source>
        <dbReference type="ARBA" id="ARBA00022705"/>
    </source>
</evidence>
<comment type="subunit">
    <text evidence="12">Monomer. Interacts with DnaB.</text>
</comment>
<keyword evidence="11 12" id="KW-0804">Transcription</keyword>
<dbReference type="InterPro" id="IPR037068">
    <property type="entry name" value="DNA_primase_core_N_sf"/>
</dbReference>
<organism evidence="16">
    <name type="scientific">uncultured Anaerotruncus sp</name>
    <dbReference type="NCBI Taxonomy" id="905011"/>
    <lineage>
        <taxon>Bacteria</taxon>
        <taxon>Bacillati</taxon>
        <taxon>Bacillota</taxon>
        <taxon>Clostridia</taxon>
        <taxon>Eubacteriales</taxon>
        <taxon>Oscillospiraceae</taxon>
        <taxon>Anaerotruncus</taxon>
        <taxon>environmental samples</taxon>
    </lineage>
</organism>
<dbReference type="FunFam" id="3.90.580.10:FF:000001">
    <property type="entry name" value="DNA primase"/>
    <property type="match status" value="1"/>
</dbReference>
<comment type="domain">
    <text evidence="12">Contains an N-terminal zinc-binding domain, a central core domain that contains the primase activity, and a C-terminal DnaB-binding domain.</text>
</comment>
<reference evidence="16" key="1">
    <citation type="submission" date="2015-09" db="EMBL/GenBank/DDBJ databases">
        <authorList>
            <consortium name="Pathogen Informatics"/>
        </authorList>
    </citation>
    <scope>NUCLEOTIDE SEQUENCE</scope>
    <source>
        <strain evidence="16">2789STDY5834896</strain>
    </source>
</reference>
<name>A0A1C6K287_9FIRM</name>
<dbReference type="GO" id="GO:0003899">
    <property type="term" value="F:DNA-directed RNA polymerase activity"/>
    <property type="evidence" value="ECO:0007669"/>
    <property type="project" value="UniProtKB-UniRule"/>
</dbReference>
<keyword evidence="1 12" id="KW-0240">DNA-directed RNA polymerase</keyword>
<dbReference type="InterPro" id="IPR050219">
    <property type="entry name" value="DnaG_primase"/>
</dbReference>
<dbReference type="AlphaFoldDB" id="A0A1C6K287"/>
<dbReference type="PROSITE" id="PS50880">
    <property type="entry name" value="TOPRIM"/>
    <property type="match status" value="1"/>
</dbReference>
<dbReference type="HAMAP" id="MF_00974">
    <property type="entry name" value="DNA_primase_DnaG"/>
    <property type="match status" value="1"/>
</dbReference>
<dbReference type="NCBIfam" id="TIGR01391">
    <property type="entry name" value="dnaG"/>
    <property type="match status" value="1"/>
</dbReference>
<keyword evidence="3 12" id="KW-0808">Transferase</keyword>
<dbReference type="InterPro" id="IPR034151">
    <property type="entry name" value="TOPRIM_DnaG_bac"/>
</dbReference>
<evidence type="ECO:0000256" key="14">
    <source>
        <dbReference type="PIRSR" id="PIRSR002811-1"/>
    </source>
</evidence>
<keyword evidence="7 12" id="KW-0863">Zinc-finger</keyword>
<dbReference type="GO" id="GO:0006269">
    <property type="term" value="P:DNA replication, synthesis of primer"/>
    <property type="evidence" value="ECO:0007669"/>
    <property type="project" value="UniProtKB-UniRule"/>
</dbReference>
<dbReference type="Pfam" id="PF10410">
    <property type="entry name" value="DnaB_bind"/>
    <property type="match status" value="1"/>
</dbReference>
<dbReference type="GO" id="GO:0000428">
    <property type="term" value="C:DNA-directed RNA polymerase complex"/>
    <property type="evidence" value="ECO:0007669"/>
    <property type="project" value="UniProtKB-KW"/>
</dbReference>
<evidence type="ECO:0000259" key="15">
    <source>
        <dbReference type="PROSITE" id="PS50880"/>
    </source>
</evidence>
<dbReference type="InterPro" id="IPR006171">
    <property type="entry name" value="TOPRIM_dom"/>
</dbReference>
<dbReference type="Pfam" id="PF01807">
    <property type="entry name" value="Zn_ribbon_DnaG"/>
    <property type="match status" value="1"/>
</dbReference>
<evidence type="ECO:0000256" key="4">
    <source>
        <dbReference type="ARBA" id="ARBA00022695"/>
    </source>
</evidence>
<dbReference type="SUPFAM" id="SSF57783">
    <property type="entry name" value="Zinc beta-ribbon"/>
    <property type="match status" value="1"/>
</dbReference>
<dbReference type="InterPro" id="IPR016136">
    <property type="entry name" value="DNA_helicase_N/primase_C"/>
</dbReference>
<evidence type="ECO:0000256" key="1">
    <source>
        <dbReference type="ARBA" id="ARBA00022478"/>
    </source>
</evidence>
<dbReference type="InterPro" id="IPR013264">
    <property type="entry name" value="DNAG_N"/>
</dbReference>
<evidence type="ECO:0000256" key="13">
    <source>
        <dbReference type="PIRNR" id="PIRNR002811"/>
    </source>
</evidence>
<dbReference type="EMBL" id="FMHG01000002">
    <property type="protein sequence ID" value="SCJ88347.1"/>
    <property type="molecule type" value="Genomic_DNA"/>
</dbReference>
<evidence type="ECO:0000256" key="10">
    <source>
        <dbReference type="ARBA" id="ARBA00023125"/>
    </source>
</evidence>
<evidence type="ECO:0000313" key="16">
    <source>
        <dbReference type="EMBL" id="SCJ88347.1"/>
    </source>
</evidence>
<evidence type="ECO:0000256" key="8">
    <source>
        <dbReference type="ARBA" id="ARBA00022833"/>
    </source>
</evidence>
<dbReference type="Pfam" id="PF08275">
    <property type="entry name" value="DNAG_N"/>
    <property type="match status" value="1"/>
</dbReference>
<dbReference type="GO" id="GO:1990077">
    <property type="term" value="C:primosome complex"/>
    <property type="evidence" value="ECO:0007669"/>
    <property type="project" value="UniProtKB-KW"/>
</dbReference>
<dbReference type="InterPro" id="IPR030846">
    <property type="entry name" value="DnaG_bac"/>
</dbReference>
<dbReference type="GO" id="GO:0005737">
    <property type="term" value="C:cytoplasm"/>
    <property type="evidence" value="ECO:0007669"/>
    <property type="project" value="TreeGrafter"/>
</dbReference>
<dbReference type="PANTHER" id="PTHR30313:SF2">
    <property type="entry name" value="DNA PRIMASE"/>
    <property type="match status" value="1"/>
</dbReference>
<evidence type="ECO:0000256" key="6">
    <source>
        <dbReference type="ARBA" id="ARBA00022723"/>
    </source>
</evidence>
<protein>
    <recommendedName>
        <fullName evidence="12 13">DNA primase</fullName>
        <ecNumber evidence="12">2.7.7.101</ecNumber>
    </recommendedName>
</protein>
<comment type="catalytic activity">
    <reaction evidence="12">
        <text>ssDNA + n NTP = ssDNA/pppN(pN)n-1 hybrid + (n-1) diphosphate.</text>
        <dbReference type="EC" id="2.7.7.101"/>
    </reaction>
</comment>
<dbReference type="GO" id="GO:0003678">
    <property type="term" value="F:DNA helicase activity"/>
    <property type="evidence" value="ECO:0007669"/>
    <property type="project" value="InterPro"/>
</dbReference>
<dbReference type="Gene3D" id="3.90.980.10">
    <property type="entry name" value="DNA primase, catalytic core, N-terminal domain"/>
    <property type="match status" value="1"/>
</dbReference>
<comment type="function">
    <text evidence="12 13">RNA polymerase that catalyzes the synthesis of short RNA molecules used as primers for DNA polymerase during DNA replication.</text>
</comment>
<proteinExistence type="inferred from homology"/>
<dbReference type="PANTHER" id="PTHR30313">
    <property type="entry name" value="DNA PRIMASE"/>
    <property type="match status" value="1"/>
</dbReference>
<gene>
    <name evidence="16" type="primary">dnaG_2</name>
    <name evidence="12" type="synonym">dnaG</name>
    <name evidence="16" type="ORF">SAMEA3545359_02561</name>
</gene>
<keyword evidence="4 12" id="KW-0548">Nucleotidyltransferase</keyword>
<dbReference type="InterPro" id="IPR002694">
    <property type="entry name" value="Znf_CHC2"/>
</dbReference>